<organism evidence="2 3">
    <name type="scientific">Rubus argutus</name>
    <name type="common">Southern blackberry</name>
    <dbReference type="NCBI Taxonomy" id="59490"/>
    <lineage>
        <taxon>Eukaryota</taxon>
        <taxon>Viridiplantae</taxon>
        <taxon>Streptophyta</taxon>
        <taxon>Embryophyta</taxon>
        <taxon>Tracheophyta</taxon>
        <taxon>Spermatophyta</taxon>
        <taxon>Magnoliopsida</taxon>
        <taxon>eudicotyledons</taxon>
        <taxon>Gunneridae</taxon>
        <taxon>Pentapetalae</taxon>
        <taxon>rosids</taxon>
        <taxon>fabids</taxon>
        <taxon>Rosales</taxon>
        <taxon>Rosaceae</taxon>
        <taxon>Rosoideae</taxon>
        <taxon>Rosoideae incertae sedis</taxon>
        <taxon>Rubus</taxon>
    </lineage>
</organism>
<reference evidence="2 3" key="1">
    <citation type="journal article" date="2023" name="G3 (Bethesda)">
        <title>A chromosome-length genome assembly and annotation of blackberry (Rubus argutus, cv. 'Hillquist').</title>
        <authorList>
            <person name="Bruna T."/>
            <person name="Aryal R."/>
            <person name="Dudchenko O."/>
            <person name="Sargent D.J."/>
            <person name="Mead D."/>
            <person name="Buti M."/>
            <person name="Cavallini A."/>
            <person name="Hytonen T."/>
            <person name="Andres J."/>
            <person name="Pham M."/>
            <person name="Weisz D."/>
            <person name="Mascagni F."/>
            <person name="Usai G."/>
            <person name="Natali L."/>
            <person name="Bassil N."/>
            <person name="Fernandez G.E."/>
            <person name="Lomsadze A."/>
            <person name="Armour M."/>
            <person name="Olukolu B."/>
            <person name="Poorten T."/>
            <person name="Britton C."/>
            <person name="Davik J."/>
            <person name="Ashrafi H."/>
            <person name="Aiden E.L."/>
            <person name="Borodovsky M."/>
            <person name="Worthington M."/>
        </authorList>
    </citation>
    <scope>NUCLEOTIDE SEQUENCE [LARGE SCALE GENOMIC DNA]</scope>
    <source>
        <strain evidence="2">PI 553951</strain>
    </source>
</reference>
<keyword evidence="3" id="KW-1185">Reference proteome</keyword>
<dbReference type="InterPro" id="IPR036691">
    <property type="entry name" value="Endo/exonu/phosph_ase_sf"/>
</dbReference>
<dbReference type="SUPFAM" id="SSF56219">
    <property type="entry name" value="DNase I-like"/>
    <property type="match status" value="1"/>
</dbReference>
<protein>
    <recommendedName>
        <fullName evidence="4">Endonuclease/exonuclease/phosphatase domain-containing protein</fullName>
    </recommendedName>
</protein>
<evidence type="ECO:0000313" key="3">
    <source>
        <dbReference type="Proteomes" id="UP001457282"/>
    </source>
</evidence>
<evidence type="ECO:0000256" key="1">
    <source>
        <dbReference type="SAM" id="MobiDB-lite"/>
    </source>
</evidence>
<evidence type="ECO:0000313" key="2">
    <source>
        <dbReference type="EMBL" id="KAK9932945.1"/>
    </source>
</evidence>
<gene>
    <name evidence="2" type="ORF">M0R45_020164</name>
</gene>
<accession>A0AAW1X847</accession>
<dbReference type="Gene3D" id="3.60.10.10">
    <property type="entry name" value="Endonuclease/exonuclease/phosphatase"/>
    <property type="match status" value="1"/>
</dbReference>
<name>A0AAW1X847_RUBAR</name>
<feature type="region of interest" description="Disordered" evidence="1">
    <location>
        <begin position="1"/>
        <end position="20"/>
    </location>
</feature>
<dbReference type="Proteomes" id="UP001457282">
    <property type="component" value="Unassembled WGS sequence"/>
</dbReference>
<proteinExistence type="predicted"/>
<sequence>MGDFNEIISSSEKSGGPLRSNPRLQAFRSAISDCNLEDMGAVGGSFTWCNSSTQERLDRGLASPAWRDVFSFSRVVHLAPSRSDHVPLMLEVRTEPCVVFPRRRRFRFEEMWTNHSMFSQVMEQSWTQPQMGNPLLQVCQRIKDTGSTLLEWDRAVFSSRKADLELTRQQLQQLLQKPYDPADQLEKTRLSGKLYELISVSYIGDSTHVLSG</sequence>
<dbReference type="PANTHER" id="PTHR33710">
    <property type="entry name" value="BNAC02G09200D PROTEIN"/>
    <property type="match status" value="1"/>
</dbReference>
<evidence type="ECO:0008006" key="4">
    <source>
        <dbReference type="Google" id="ProtNLM"/>
    </source>
</evidence>
<dbReference type="AlphaFoldDB" id="A0AAW1X847"/>
<dbReference type="EMBL" id="JBEDUW010000004">
    <property type="protein sequence ID" value="KAK9932945.1"/>
    <property type="molecule type" value="Genomic_DNA"/>
</dbReference>
<comment type="caution">
    <text evidence="2">The sequence shown here is derived from an EMBL/GenBank/DDBJ whole genome shotgun (WGS) entry which is preliminary data.</text>
</comment>
<dbReference type="PANTHER" id="PTHR33710:SF71">
    <property type="entry name" value="ENDONUCLEASE_EXONUCLEASE_PHOSPHATASE DOMAIN-CONTAINING PROTEIN"/>
    <property type="match status" value="1"/>
</dbReference>